<evidence type="ECO:0000313" key="7">
    <source>
        <dbReference type="EMBL" id="KAL1590112.1"/>
    </source>
</evidence>
<dbReference type="InterPro" id="IPR052649">
    <property type="entry name" value="NCE102-like"/>
</dbReference>
<dbReference type="GO" id="GO:0072659">
    <property type="term" value="P:protein localization to plasma membrane"/>
    <property type="evidence" value="ECO:0007669"/>
    <property type="project" value="TreeGrafter"/>
</dbReference>
<reference evidence="7 8" key="1">
    <citation type="journal article" date="2020" name="Microbiol. Resour. Announc.">
        <title>Draft Genome Sequence of a Cladosporium Species Isolated from the Mesophotic Ascidian Didemnum maculosum.</title>
        <authorList>
            <person name="Gioti A."/>
            <person name="Siaperas R."/>
            <person name="Nikolaivits E."/>
            <person name="Le Goff G."/>
            <person name="Ouazzani J."/>
            <person name="Kotoulas G."/>
            <person name="Topakas E."/>
        </authorList>
    </citation>
    <scope>NUCLEOTIDE SEQUENCE [LARGE SCALE GENOMIC DNA]</scope>
    <source>
        <strain evidence="7 8">TM138-S3</strain>
    </source>
</reference>
<keyword evidence="8" id="KW-1185">Reference proteome</keyword>
<name>A0AB34KYW7_9PEZI</name>
<feature type="domain" description="MARVEL" evidence="6">
    <location>
        <begin position="4"/>
        <end position="137"/>
    </location>
</feature>
<evidence type="ECO:0000259" key="6">
    <source>
        <dbReference type="Pfam" id="PF01284"/>
    </source>
</evidence>
<feature type="transmembrane region" description="Helical" evidence="5">
    <location>
        <begin position="123"/>
        <end position="142"/>
    </location>
</feature>
<gene>
    <name evidence="7" type="ORF">WHR41_01220</name>
</gene>
<feature type="transmembrane region" description="Helical" evidence="5">
    <location>
        <begin position="70"/>
        <end position="91"/>
    </location>
</feature>
<comment type="caution">
    <text evidence="7">The sequence shown here is derived from an EMBL/GenBank/DDBJ whole genome shotgun (WGS) entry which is preliminary data.</text>
</comment>
<keyword evidence="2 5" id="KW-0812">Transmembrane</keyword>
<evidence type="ECO:0000256" key="3">
    <source>
        <dbReference type="ARBA" id="ARBA00022989"/>
    </source>
</evidence>
<evidence type="ECO:0000256" key="4">
    <source>
        <dbReference type="ARBA" id="ARBA00023136"/>
    </source>
</evidence>
<sequence>MSIVQVGLRGLQFLWILLCMALIGNMLAISSGPSVINYDMFVAVFCMLSLFYLILVSVKESFTIHPAFPLTLDILCTIFTLIAGIATAAYLNVHSCSNQDYLDSNIITRGSGSRCREAQASTAFFWFAFAAFLASTVMSGLATRGGANVRPGGIRRSGPAMSQV</sequence>
<evidence type="ECO:0000256" key="5">
    <source>
        <dbReference type="SAM" id="Phobius"/>
    </source>
</evidence>
<dbReference type="Proteomes" id="UP000803884">
    <property type="component" value="Unassembled WGS sequence"/>
</dbReference>
<comment type="subcellular location">
    <subcellularLocation>
        <location evidence="1">Membrane</location>
        <topology evidence="1">Multi-pass membrane protein</topology>
    </subcellularLocation>
</comment>
<organism evidence="7 8">
    <name type="scientific">Cladosporium halotolerans</name>
    <dbReference type="NCBI Taxonomy" id="1052096"/>
    <lineage>
        <taxon>Eukaryota</taxon>
        <taxon>Fungi</taxon>
        <taxon>Dikarya</taxon>
        <taxon>Ascomycota</taxon>
        <taxon>Pezizomycotina</taxon>
        <taxon>Dothideomycetes</taxon>
        <taxon>Dothideomycetidae</taxon>
        <taxon>Cladosporiales</taxon>
        <taxon>Cladosporiaceae</taxon>
        <taxon>Cladosporium</taxon>
    </lineage>
</organism>
<evidence type="ECO:0000256" key="1">
    <source>
        <dbReference type="ARBA" id="ARBA00004141"/>
    </source>
</evidence>
<feature type="transmembrane region" description="Helical" evidence="5">
    <location>
        <begin position="12"/>
        <end position="29"/>
    </location>
</feature>
<dbReference type="PANTHER" id="PTHR28165:SF1">
    <property type="entry name" value="NON-CLASSICAL EXPORT PROTEIN 2-RELATED"/>
    <property type="match status" value="1"/>
</dbReference>
<dbReference type="Pfam" id="PF01284">
    <property type="entry name" value="MARVEL"/>
    <property type="match status" value="1"/>
</dbReference>
<dbReference type="RefSeq" id="XP_069233217.1">
    <property type="nucleotide sequence ID" value="XM_069369826.1"/>
</dbReference>
<evidence type="ECO:0000313" key="8">
    <source>
        <dbReference type="Proteomes" id="UP000803884"/>
    </source>
</evidence>
<dbReference type="GeneID" id="96002664"/>
<dbReference type="AlphaFoldDB" id="A0AB34KYW7"/>
<proteinExistence type="predicted"/>
<dbReference type="GO" id="GO:0005886">
    <property type="term" value="C:plasma membrane"/>
    <property type="evidence" value="ECO:0007669"/>
    <property type="project" value="TreeGrafter"/>
</dbReference>
<protein>
    <recommendedName>
        <fullName evidence="6">MARVEL domain-containing protein</fullName>
    </recommendedName>
</protein>
<keyword evidence="4 5" id="KW-0472">Membrane</keyword>
<accession>A0AB34KYW7</accession>
<dbReference type="EMBL" id="JAAQHG020000003">
    <property type="protein sequence ID" value="KAL1590112.1"/>
    <property type="molecule type" value="Genomic_DNA"/>
</dbReference>
<evidence type="ECO:0000256" key="2">
    <source>
        <dbReference type="ARBA" id="ARBA00022692"/>
    </source>
</evidence>
<keyword evidence="3 5" id="KW-1133">Transmembrane helix</keyword>
<feature type="transmembrane region" description="Helical" evidence="5">
    <location>
        <begin position="35"/>
        <end position="58"/>
    </location>
</feature>
<dbReference type="GO" id="GO:0032126">
    <property type="term" value="C:eisosome"/>
    <property type="evidence" value="ECO:0007669"/>
    <property type="project" value="TreeGrafter"/>
</dbReference>
<dbReference type="GO" id="GO:0070941">
    <property type="term" value="P:eisosome assembly"/>
    <property type="evidence" value="ECO:0007669"/>
    <property type="project" value="TreeGrafter"/>
</dbReference>
<dbReference type="InterPro" id="IPR008253">
    <property type="entry name" value="Marvel"/>
</dbReference>
<dbReference type="PANTHER" id="PTHR28165">
    <property type="entry name" value="NON-CLASSICAL EXPORT PROTEIN 2-RELATED"/>
    <property type="match status" value="1"/>
</dbReference>